<organism evidence="1 2">
    <name type="scientific">Pseudomonas umsongensis</name>
    <dbReference type="NCBI Taxonomy" id="198618"/>
    <lineage>
        <taxon>Bacteria</taxon>
        <taxon>Pseudomonadati</taxon>
        <taxon>Pseudomonadota</taxon>
        <taxon>Gammaproteobacteria</taxon>
        <taxon>Pseudomonadales</taxon>
        <taxon>Pseudomonadaceae</taxon>
        <taxon>Pseudomonas</taxon>
    </lineage>
</organism>
<protein>
    <submittedName>
        <fullName evidence="1">Uncharacterized protein</fullName>
    </submittedName>
</protein>
<gene>
    <name evidence="1" type="ORF">FHR69_002674</name>
</gene>
<reference evidence="1" key="1">
    <citation type="submission" date="2020-08" db="EMBL/GenBank/DDBJ databases">
        <title>Plant associated metagenomes--Microbial community diversity and host control of community assembly across model and emerging plant ecological genomics systems.</title>
        <authorList>
            <person name="Dangl J."/>
        </authorList>
    </citation>
    <scope>NUCLEOTIDE SEQUENCE</scope>
    <source>
        <strain evidence="1">KD5</strain>
    </source>
</reference>
<keyword evidence="2" id="KW-1185">Reference proteome</keyword>
<dbReference type="EMBL" id="JACHVR010000001">
    <property type="protein sequence ID" value="MBB2886808.1"/>
    <property type="molecule type" value="Genomic_DNA"/>
</dbReference>
<proteinExistence type="predicted"/>
<evidence type="ECO:0000313" key="1">
    <source>
        <dbReference type="EMBL" id="MBB2886808.1"/>
    </source>
</evidence>
<name>A0ACC5MDW3_9PSED</name>
<comment type="caution">
    <text evidence="1">The sequence shown here is derived from an EMBL/GenBank/DDBJ whole genome shotgun (WGS) entry which is preliminary data.</text>
</comment>
<dbReference type="Proteomes" id="UP000589818">
    <property type="component" value="Unassembled WGS sequence"/>
</dbReference>
<sequence length="116" mass="12745">MTYELKEILIDPELPASTILQAKGAVIYREAVVNGGTLQVPVIPQAKAGDTLNVKLMAYGTWSTDLVLDEDNLGLPLNFNVQYRSFSQGDSAVASYSLTRGANRFFSPETIYELKD</sequence>
<evidence type="ECO:0000313" key="2">
    <source>
        <dbReference type="Proteomes" id="UP000589818"/>
    </source>
</evidence>
<accession>A0ACC5MDW3</accession>